<dbReference type="InterPro" id="IPR010095">
    <property type="entry name" value="Cas12f1-like_TNB"/>
</dbReference>
<feature type="domain" description="Transposase putative helix-turn-helix" evidence="9">
    <location>
        <begin position="4"/>
        <end position="46"/>
    </location>
</feature>
<keyword evidence="5" id="KW-0238">DNA-binding</keyword>
<evidence type="ECO:0000256" key="5">
    <source>
        <dbReference type="ARBA" id="ARBA00023125"/>
    </source>
</evidence>
<feature type="domain" description="Cas12f1-like TNB" evidence="8">
    <location>
        <begin position="304"/>
        <end position="370"/>
    </location>
</feature>
<gene>
    <name evidence="10" type="ORF">WMG39_06130</name>
</gene>
<evidence type="ECO:0000256" key="1">
    <source>
        <dbReference type="ARBA" id="ARBA00008761"/>
    </source>
</evidence>
<evidence type="ECO:0000259" key="8">
    <source>
        <dbReference type="Pfam" id="PF07282"/>
    </source>
</evidence>
<evidence type="ECO:0000256" key="6">
    <source>
        <dbReference type="ARBA" id="ARBA00023172"/>
    </source>
</evidence>
<dbReference type="Proteomes" id="UP001384579">
    <property type="component" value="Unassembled WGS sequence"/>
</dbReference>
<dbReference type="EMBL" id="JBBLXS010000051">
    <property type="protein sequence ID" value="MEK0184430.1"/>
    <property type="molecule type" value="Genomic_DNA"/>
</dbReference>
<reference evidence="10 11" key="1">
    <citation type="journal article" date="2020" name="Harmful Algae">
        <title>Molecular and morphological characterization of a novel dihydroanatoxin-a producing Microcoleus species (cyanobacteria) from the Russian River, California, USA.</title>
        <authorList>
            <person name="Conklin K.Y."/>
            <person name="Stancheva R."/>
            <person name="Otten T.G."/>
            <person name="Fadness R."/>
            <person name="Boyer G.L."/>
            <person name="Read B."/>
            <person name="Zhang X."/>
            <person name="Sheath R.G."/>
        </authorList>
    </citation>
    <scope>NUCLEOTIDE SEQUENCE [LARGE SCALE GENOMIC DNA]</scope>
    <source>
        <strain evidence="10 11">PTRS2</strain>
    </source>
</reference>
<proteinExistence type="inferred from homology"/>
<organism evidence="10 11">
    <name type="scientific">Microcoleus anatoxicus PTRS2</name>
    <dbReference type="NCBI Taxonomy" id="2705321"/>
    <lineage>
        <taxon>Bacteria</taxon>
        <taxon>Bacillati</taxon>
        <taxon>Cyanobacteriota</taxon>
        <taxon>Cyanophyceae</taxon>
        <taxon>Oscillatoriophycideae</taxon>
        <taxon>Oscillatoriales</taxon>
        <taxon>Microcoleaceae</taxon>
        <taxon>Microcoleus</taxon>
        <taxon>Microcoleus anatoxicus</taxon>
    </lineage>
</organism>
<feature type="domain" description="Probable transposase IS891/IS1136/IS1341" evidence="7">
    <location>
        <begin position="187"/>
        <end position="289"/>
    </location>
</feature>
<comment type="caution">
    <text evidence="10">The sequence shown here is derived from an EMBL/GenBank/DDBJ whole genome shotgun (WGS) entry which is preliminary data.</text>
</comment>
<evidence type="ECO:0000256" key="2">
    <source>
        <dbReference type="ARBA" id="ARBA00022578"/>
    </source>
</evidence>
<keyword evidence="2" id="KW-0815">Transposition</keyword>
<keyword evidence="3" id="KW-0479">Metal-binding</keyword>
<keyword evidence="4" id="KW-0862">Zinc</keyword>
<dbReference type="Pfam" id="PF12323">
    <property type="entry name" value="HTH_OrfB_IS605"/>
    <property type="match status" value="1"/>
</dbReference>
<name>A0ABU8YJ97_9CYAN</name>
<evidence type="ECO:0000313" key="11">
    <source>
        <dbReference type="Proteomes" id="UP001384579"/>
    </source>
</evidence>
<dbReference type="NCBIfam" id="NF040570">
    <property type="entry name" value="guided_TnpB"/>
    <property type="match status" value="1"/>
</dbReference>
<dbReference type="InterPro" id="IPR001959">
    <property type="entry name" value="Transposase"/>
</dbReference>
<accession>A0ABU8YJ97</accession>
<dbReference type="Pfam" id="PF01385">
    <property type="entry name" value="OrfB_IS605"/>
    <property type="match status" value="1"/>
</dbReference>
<comment type="similarity">
    <text evidence="1">In the C-terminal section; belongs to the transposase 35 family.</text>
</comment>
<keyword evidence="11" id="KW-1185">Reference proteome</keyword>
<keyword evidence="6" id="KW-0233">DNA recombination</keyword>
<sequence>MLTVTHEYKLRPTKSQVQIFEIWLSVCRQVYNYALRERKDWVNSRKSSVNACSIVGEYIISPDTPRPTYASQCKGLSEAKKHCPELKTPHSQVLQQTLKVLESAFVAMWDRGHGFPRFKKRMRSFVFPAVKDAAVENGKVNLPKIGWVRMKMSRPTPEGFLLKQIRVVKRASGYFVMLTYQLAVNLPARPPSGHPLGVDIGLDKYLATSDGELVNRPRFFQALHRELKSLQRRLKHQRKGSNNWLNLQKKIARIHQKISDTRKDWHYKLAHRLCDQAGMIFVEDINFKAWAKGMFGKHTLDAAYGQFFSILSHVCWKRGVYFARVDKNYTSQICPQCGTHTGKKTLDVRIHSCQSCGYTTHRDTAAAQVIRDRGILAVGQPVSKTASGGVLSGIDSNIGLESSL</sequence>
<evidence type="ECO:0000313" key="10">
    <source>
        <dbReference type="EMBL" id="MEK0184430.1"/>
    </source>
</evidence>
<evidence type="ECO:0000259" key="7">
    <source>
        <dbReference type="Pfam" id="PF01385"/>
    </source>
</evidence>
<evidence type="ECO:0000256" key="3">
    <source>
        <dbReference type="ARBA" id="ARBA00022723"/>
    </source>
</evidence>
<protein>
    <submittedName>
        <fullName evidence="10">Transposase</fullName>
    </submittedName>
</protein>
<dbReference type="Pfam" id="PF07282">
    <property type="entry name" value="Cas12f1-like_TNB"/>
    <property type="match status" value="1"/>
</dbReference>
<dbReference type="RefSeq" id="WP_340522393.1">
    <property type="nucleotide sequence ID" value="NZ_JBBLXS010000051.1"/>
</dbReference>
<evidence type="ECO:0000256" key="4">
    <source>
        <dbReference type="ARBA" id="ARBA00022833"/>
    </source>
</evidence>
<evidence type="ECO:0000259" key="9">
    <source>
        <dbReference type="Pfam" id="PF12323"/>
    </source>
</evidence>
<dbReference type="InterPro" id="IPR021027">
    <property type="entry name" value="Transposase_put_HTH"/>
</dbReference>